<evidence type="ECO:0000313" key="2">
    <source>
        <dbReference type="EMBL" id="KAK3893609.1"/>
    </source>
</evidence>
<name>A0AAE1GID4_PETCI</name>
<sequence length="173" mass="18793">MWLKEGVLSWYSDLGNLSGCVVSQNTSLYVGHQTSHLTTLDPVCCLLVRSAMRTRSNVSGRAAPEVGKLNLILTHLLIHYTQLINSKVVVTMARLLRTITTPPCLLLYTIARNGGVVGGTSLARQTTTTGWCDFPSAIRPCFTSHLASPRRTCHSGTNRTVPPEKDVSCNNPG</sequence>
<feature type="region of interest" description="Disordered" evidence="1">
    <location>
        <begin position="152"/>
        <end position="173"/>
    </location>
</feature>
<reference evidence="2" key="1">
    <citation type="submission" date="2023-10" db="EMBL/GenBank/DDBJ databases">
        <title>Genome assemblies of two species of porcelain crab, Petrolisthes cinctipes and Petrolisthes manimaculis (Anomura: Porcellanidae).</title>
        <authorList>
            <person name="Angst P."/>
        </authorList>
    </citation>
    <scope>NUCLEOTIDE SEQUENCE</scope>
    <source>
        <strain evidence="2">PB745_01</strain>
        <tissue evidence="2">Gill</tissue>
    </source>
</reference>
<evidence type="ECO:0000313" key="3">
    <source>
        <dbReference type="Proteomes" id="UP001286313"/>
    </source>
</evidence>
<comment type="caution">
    <text evidence="2">The sequence shown here is derived from an EMBL/GenBank/DDBJ whole genome shotgun (WGS) entry which is preliminary data.</text>
</comment>
<gene>
    <name evidence="2" type="ORF">Pcinc_002583</name>
</gene>
<dbReference type="EMBL" id="JAWQEG010000196">
    <property type="protein sequence ID" value="KAK3893609.1"/>
    <property type="molecule type" value="Genomic_DNA"/>
</dbReference>
<proteinExistence type="predicted"/>
<keyword evidence="3" id="KW-1185">Reference proteome</keyword>
<evidence type="ECO:0000256" key="1">
    <source>
        <dbReference type="SAM" id="MobiDB-lite"/>
    </source>
</evidence>
<dbReference type="AlphaFoldDB" id="A0AAE1GID4"/>
<dbReference type="Proteomes" id="UP001286313">
    <property type="component" value="Unassembled WGS sequence"/>
</dbReference>
<accession>A0AAE1GID4</accession>
<organism evidence="2 3">
    <name type="scientific">Petrolisthes cinctipes</name>
    <name type="common">Flat porcelain crab</name>
    <dbReference type="NCBI Taxonomy" id="88211"/>
    <lineage>
        <taxon>Eukaryota</taxon>
        <taxon>Metazoa</taxon>
        <taxon>Ecdysozoa</taxon>
        <taxon>Arthropoda</taxon>
        <taxon>Crustacea</taxon>
        <taxon>Multicrustacea</taxon>
        <taxon>Malacostraca</taxon>
        <taxon>Eumalacostraca</taxon>
        <taxon>Eucarida</taxon>
        <taxon>Decapoda</taxon>
        <taxon>Pleocyemata</taxon>
        <taxon>Anomura</taxon>
        <taxon>Galatheoidea</taxon>
        <taxon>Porcellanidae</taxon>
        <taxon>Petrolisthes</taxon>
    </lineage>
</organism>
<protein>
    <submittedName>
        <fullName evidence="2">Uncharacterized protein</fullName>
    </submittedName>
</protein>